<dbReference type="SMART" id="SM00054">
    <property type="entry name" value="EFh"/>
    <property type="match status" value="2"/>
</dbReference>
<reference evidence="9 10" key="1">
    <citation type="submission" date="2024-02" db="EMBL/GenBank/DDBJ databases">
        <authorList>
            <person name="Chen Y."/>
            <person name="Shah S."/>
            <person name="Dougan E. K."/>
            <person name="Thang M."/>
            <person name="Chan C."/>
        </authorList>
    </citation>
    <scope>NUCLEOTIDE SEQUENCE [LARGE SCALE GENOMIC DNA]</scope>
</reference>
<accession>A0ABP0SRV9</accession>
<dbReference type="InterPro" id="IPR005821">
    <property type="entry name" value="Ion_trans_dom"/>
</dbReference>
<evidence type="ECO:0000256" key="4">
    <source>
        <dbReference type="ARBA" id="ARBA00022989"/>
    </source>
</evidence>
<dbReference type="SUPFAM" id="SSF81324">
    <property type="entry name" value="Voltage-gated potassium channels"/>
    <property type="match status" value="1"/>
</dbReference>
<evidence type="ECO:0000256" key="2">
    <source>
        <dbReference type="ARBA" id="ARBA00022692"/>
    </source>
</evidence>
<dbReference type="Gene3D" id="1.10.238.10">
    <property type="entry name" value="EF-hand"/>
    <property type="match status" value="1"/>
</dbReference>
<name>A0ABP0SRV9_9DINO</name>
<feature type="transmembrane region" description="Helical" evidence="7">
    <location>
        <begin position="358"/>
        <end position="383"/>
    </location>
</feature>
<dbReference type="InterPro" id="IPR027359">
    <property type="entry name" value="Volt_channel_dom_sf"/>
</dbReference>
<evidence type="ECO:0000256" key="3">
    <source>
        <dbReference type="ARBA" id="ARBA00022837"/>
    </source>
</evidence>
<keyword evidence="4 7" id="KW-1133">Transmembrane helix</keyword>
<evidence type="ECO:0000256" key="1">
    <source>
        <dbReference type="ARBA" id="ARBA00004141"/>
    </source>
</evidence>
<gene>
    <name evidence="9" type="ORF">SCF082_LOCUS53286</name>
</gene>
<dbReference type="InterPro" id="IPR002048">
    <property type="entry name" value="EF_hand_dom"/>
</dbReference>
<evidence type="ECO:0000256" key="6">
    <source>
        <dbReference type="SAM" id="MobiDB-lite"/>
    </source>
</evidence>
<evidence type="ECO:0000256" key="7">
    <source>
        <dbReference type="SAM" id="Phobius"/>
    </source>
</evidence>
<dbReference type="InterPro" id="IPR018247">
    <property type="entry name" value="EF_Hand_1_Ca_BS"/>
</dbReference>
<dbReference type="CDD" id="cd00051">
    <property type="entry name" value="EFh"/>
    <property type="match status" value="1"/>
</dbReference>
<dbReference type="SUPFAM" id="SSF47473">
    <property type="entry name" value="EF-hand"/>
    <property type="match status" value="1"/>
</dbReference>
<feature type="transmembrane region" description="Helical" evidence="7">
    <location>
        <begin position="291"/>
        <end position="310"/>
    </location>
</feature>
<keyword evidence="10" id="KW-1185">Reference proteome</keyword>
<feature type="region of interest" description="Disordered" evidence="6">
    <location>
        <begin position="98"/>
        <end position="127"/>
    </location>
</feature>
<evidence type="ECO:0000256" key="5">
    <source>
        <dbReference type="ARBA" id="ARBA00023136"/>
    </source>
</evidence>
<keyword evidence="5 7" id="KW-0472">Membrane</keyword>
<dbReference type="Gene3D" id="1.10.287.70">
    <property type="match status" value="1"/>
</dbReference>
<dbReference type="Pfam" id="PF13202">
    <property type="entry name" value="EF-hand_5"/>
    <property type="match status" value="1"/>
</dbReference>
<feature type="transmembrane region" description="Helical" evidence="7">
    <location>
        <begin position="438"/>
        <end position="457"/>
    </location>
</feature>
<comment type="caution">
    <text evidence="9">The sequence shown here is derived from an EMBL/GenBank/DDBJ whole genome shotgun (WGS) entry which is preliminary data.</text>
</comment>
<dbReference type="Gene3D" id="1.20.120.350">
    <property type="entry name" value="Voltage-gated potassium channels. Chain C"/>
    <property type="match status" value="1"/>
</dbReference>
<protein>
    <submittedName>
        <fullName evidence="9">Cation channel sperm-associated protein 1</fullName>
    </submittedName>
</protein>
<feature type="compositionally biased region" description="Polar residues" evidence="6">
    <location>
        <begin position="14"/>
        <end position="27"/>
    </location>
</feature>
<feature type="transmembrane region" description="Helical" evidence="7">
    <location>
        <begin position="330"/>
        <end position="351"/>
    </location>
</feature>
<feature type="domain" description="EF-hand" evidence="8">
    <location>
        <begin position="481"/>
        <end position="516"/>
    </location>
</feature>
<feature type="transmembrane region" description="Helical" evidence="7">
    <location>
        <begin position="208"/>
        <end position="225"/>
    </location>
</feature>
<dbReference type="InterPro" id="IPR046341">
    <property type="entry name" value="SET_dom_sf"/>
</dbReference>
<comment type="subcellular location">
    <subcellularLocation>
        <location evidence="1">Membrane</location>
        <topology evidence="1">Multi-pass membrane protein</topology>
    </subcellularLocation>
</comment>
<dbReference type="PROSITE" id="PS50222">
    <property type="entry name" value="EF_HAND_2"/>
    <property type="match status" value="1"/>
</dbReference>
<proteinExistence type="predicted"/>
<dbReference type="InterPro" id="IPR011992">
    <property type="entry name" value="EF-hand-dom_pair"/>
</dbReference>
<dbReference type="Pfam" id="PF00520">
    <property type="entry name" value="Ion_trans"/>
    <property type="match status" value="1"/>
</dbReference>
<dbReference type="PROSITE" id="PS00018">
    <property type="entry name" value="EF_HAND_1"/>
    <property type="match status" value="1"/>
</dbReference>
<sequence length="766" mass="87034">MMENERLKDIAPTAQPQQMTSFESQLAPSVRPPGRSRLGSEEGARGRTASISHDVPSPGTSSQLRDWDSRTSHARRNCSVEFQHLLDRLLHQHILEVSEGGSSSGGGLHTRTTRTTERSSMESIRGSHRSSLNMMDNMKTLTENVRRRKMEEMPEVHASRILAEWDHGTEANEASFTSSIVKEQKTTAKSEMTVHFEDRVAVSETIKFDLLITALVGLNVLWMAIQLQVHGFKVACDIGMYCEQWLSEDFESRMASYFLIGDAIFAFIFAADVTFRLCALRSKFWRRWINWLDLAVSITCLIEILVVIFTTTGSNLVILRILRFARLARAVRVVAMSAHLASFQLLIKCLIACKGMLLWSFILLAFVQCVAGLVVSSLCWDFIQDPFQSEEHRQEVFLYYGSFSRTTLTLFEILFANWAPACRVLVENVSEWFSIFFLAYRCVLGFAILNVVNAVFVQQTMKTASSDEELAFRQKERDIVSYNRKVRRLFQSIDSSGDGSITLEEFEKLVTSPKLRFWMSQLELEYHDLLSLFEFLDNGDGVITLTEFIEGAARLRGQAKALDVWRMETKVEILFEEVLFALKMNGFAMSNVDHNMSGASNNSEEPFPHDRGASRAESLVSVPLDRTSQSDSVRGDVFQNSNWRHIKCPFSERWFRMGLFLGFDGGVLMVQTEVLGMVSFFNHCCAGLSNATWTWLLGATKWCKDGPRSRAEGLTVKTTRPVAAGEAKRGRHEVGRPELTISYISKPWCDLARPARRRYLRLDREE</sequence>
<feature type="region of interest" description="Disordered" evidence="6">
    <location>
        <begin position="1"/>
        <end position="69"/>
    </location>
</feature>
<feature type="transmembrane region" description="Helical" evidence="7">
    <location>
        <begin position="255"/>
        <end position="279"/>
    </location>
</feature>
<evidence type="ECO:0000313" key="10">
    <source>
        <dbReference type="Proteomes" id="UP001642464"/>
    </source>
</evidence>
<dbReference type="Gene3D" id="2.170.270.10">
    <property type="entry name" value="SET domain"/>
    <property type="match status" value="1"/>
</dbReference>
<evidence type="ECO:0000313" key="9">
    <source>
        <dbReference type="EMBL" id="CAK9115103.1"/>
    </source>
</evidence>
<dbReference type="EMBL" id="CAXAMM010044550">
    <property type="protein sequence ID" value="CAK9115103.1"/>
    <property type="molecule type" value="Genomic_DNA"/>
</dbReference>
<dbReference type="Proteomes" id="UP001642464">
    <property type="component" value="Unassembled WGS sequence"/>
</dbReference>
<keyword evidence="2 7" id="KW-0812">Transmembrane</keyword>
<keyword evidence="3" id="KW-0106">Calcium</keyword>
<organism evidence="9 10">
    <name type="scientific">Durusdinium trenchii</name>
    <dbReference type="NCBI Taxonomy" id="1381693"/>
    <lineage>
        <taxon>Eukaryota</taxon>
        <taxon>Sar</taxon>
        <taxon>Alveolata</taxon>
        <taxon>Dinophyceae</taxon>
        <taxon>Suessiales</taxon>
        <taxon>Symbiodiniaceae</taxon>
        <taxon>Durusdinium</taxon>
    </lineage>
</organism>
<evidence type="ECO:0000259" key="8">
    <source>
        <dbReference type="PROSITE" id="PS50222"/>
    </source>
</evidence>